<dbReference type="Proteomes" id="UP000595823">
    <property type="component" value="Chromosome"/>
</dbReference>
<evidence type="ECO:0000313" key="1">
    <source>
        <dbReference type="EMBL" id="QQK76482.1"/>
    </source>
</evidence>
<keyword evidence="2" id="KW-1185">Reference proteome</keyword>
<reference evidence="1 2" key="1">
    <citation type="submission" date="2020-06" db="EMBL/GenBank/DDBJ databases">
        <title>Genomic analysis of Salicibibacter sp. NKC5-3.</title>
        <authorList>
            <person name="Oh Y.J."/>
        </authorList>
    </citation>
    <scope>NUCLEOTIDE SEQUENCE [LARGE SCALE GENOMIC DNA]</scope>
    <source>
        <strain evidence="1 2">NKC5-3</strain>
    </source>
</reference>
<proteinExistence type="predicted"/>
<dbReference type="AlphaFoldDB" id="A0A7T6Z499"/>
<name>A0A7T6Z499_9BACI</name>
<dbReference type="KEGG" id="scia:HUG15_13510"/>
<organism evidence="1 2">
    <name type="scientific">Salicibibacter cibarius</name>
    <dbReference type="NCBI Taxonomy" id="2743000"/>
    <lineage>
        <taxon>Bacteria</taxon>
        <taxon>Bacillati</taxon>
        <taxon>Bacillota</taxon>
        <taxon>Bacilli</taxon>
        <taxon>Bacillales</taxon>
        <taxon>Bacillaceae</taxon>
        <taxon>Salicibibacter</taxon>
    </lineage>
</organism>
<dbReference type="RefSeq" id="WP_200123612.1">
    <property type="nucleotide sequence ID" value="NZ_CP054705.1"/>
</dbReference>
<sequence length="256" mass="30015">MQKYRMSRGINQAIINGILQGYKNYIEERKAKREEMHISTAYSWVKGNHIDHQTAEECKEFGIGFKKAKAGYAWGYLQFDIDTGPSMFIIKNGKYFDEENFTRRKGMPRENTDPERETYLKRLSHINNNVAFPEEPSLFTTAQKKEYLTLFDDEQLEEPQARELEEKFNHFYIITYEIDEAFAISKIRMLMPNPQDNQAYEIEDLSEYIATSTVIFEEDDYEILIEDGFDAPQSPAAADYGIVHQEELFKDDEEEG</sequence>
<evidence type="ECO:0000313" key="2">
    <source>
        <dbReference type="Proteomes" id="UP000595823"/>
    </source>
</evidence>
<dbReference type="EMBL" id="CP054705">
    <property type="protein sequence ID" value="QQK76482.1"/>
    <property type="molecule type" value="Genomic_DNA"/>
</dbReference>
<gene>
    <name evidence="1" type="ORF">HUG15_13510</name>
</gene>
<accession>A0A7T6Z499</accession>
<protein>
    <submittedName>
        <fullName evidence="1">Uncharacterized protein</fullName>
    </submittedName>
</protein>